<comment type="caution">
    <text evidence="11">The sequence shown here is derived from an EMBL/GenBank/DDBJ whole genome shotgun (WGS) entry which is preliminary data.</text>
</comment>
<dbReference type="NCBIfam" id="NF001843">
    <property type="entry name" value="PRK00567.1-4"/>
    <property type="match status" value="1"/>
</dbReference>
<name>A0ABV7L4J4_9PROT</name>
<comment type="subunit">
    <text evidence="10">Homopentamer.</text>
</comment>
<keyword evidence="8 10" id="KW-0472">Membrane</keyword>
<keyword evidence="9 10" id="KW-0407">Ion channel</keyword>
<evidence type="ECO:0000256" key="9">
    <source>
        <dbReference type="ARBA" id="ARBA00023303"/>
    </source>
</evidence>
<dbReference type="Gene3D" id="1.10.1200.120">
    <property type="entry name" value="Large-conductance mechanosensitive channel, MscL, domain 1"/>
    <property type="match status" value="1"/>
</dbReference>
<protein>
    <recommendedName>
        <fullName evidence="10">Large-conductance mechanosensitive channel</fullName>
    </recommendedName>
</protein>
<evidence type="ECO:0000256" key="1">
    <source>
        <dbReference type="ARBA" id="ARBA00004651"/>
    </source>
</evidence>
<keyword evidence="7 10" id="KW-0406">Ion transport</keyword>
<dbReference type="PRINTS" id="PR01264">
    <property type="entry name" value="MECHCHANNEL"/>
</dbReference>
<evidence type="ECO:0000313" key="12">
    <source>
        <dbReference type="Proteomes" id="UP001595528"/>
    </source>
</evidence>
<dbReference type="NCBIfam" id="NF010557">
    <property type="entry name" value="PRK13952.1"/>
    <property type="match status" value="1"/>
</dbReference>
<dbReference type="RefSeq" id="WP_379903929.1">
    <property type="nucleotide sequence ID" value="NZ_JBHRTR010000034.1"/>
</dbReference>
<dbReference type="InterPro" id="IPR001185">
    <property type="entry name" value="MS_channel"/>
</dbReference>
<dbReference type="InterPro" id="IPR037673">
    <property type="entry name" value="MSC/AndL"/>
</dbReference>
<dbReference type="PROSITE" id="PS01327">
    <property type="entry name" value="MSCL"/>
    <property type="match status" value="1"/>
</dbReference>
<dbReference type="Proteomes" id="UP001595528">
    <property type="component" value="Unassembled WGS sequence"/>
</dbReference>
<dbReference type="Pfam" id="PF01741">
    <property type="entry name" value="MscL"/>
    <property type="match status" value="1"/>
</dbReference>
<dbReference type="NCBIfam" id="TIGR00220">
    <property type="entry name" value="mscL"/>
    <property type="match status" value="1"/>
</dbReference>
<gene>
    <name evidence="10 11" type="primary">mscL</name>
    <name evidence="11" type="ORF">ACFOGJ_20225</name>
</gene>
<evidence type="ECO:0000256" key="5">
    <source>
        <dbReference type="ARBA" id="ARBA00022692"/>
    </source>
</evidence>
<keyword evidence="10" id="KW-0997">Cell inner membrane</keyword>
<evidence type="ECO:0000256" key="3">
    <source>
        <dbReference type="ARBA" id="ARBA00022448"/>
    </source>
</evidence>
<organism evidence="11 12">
    <name type="scientific">Marinibaculum pumilum</name>
    <dbReference type="NCBI Taxonomy" id="1766165"/>
    <lineage>
        <taxon>Bacteria</taxon>
        <taxon>Pseudomonadati</taxon>
        <taxon>Pseudomonadota</taxon>
        <taxon>Alphaproteobacteria</taxon>
        <taxon>Rhodospirillales</taxon>
        <taxon>Rhodospirillaceae</taxon>
        <taxon>Marinibaculum</taxon>
    </lineage>
</organism>
<feature type="transmembrane region" description="Helical" evidence="10">
    <location>
        <begin position="12"/>
        <end position="35"/>
    </location>
</feature>
<accession>A0ABV7L4J4</accession>
<dbReference type="EMBL" id="JBHRTR010000034">
    <property type="protein sequence ID" value="MFC3229586.1"/>
    <property type="molecule type" value="Genomic_DNA"/>
</dbReference>
<keyword evidence="6 10" id="KW-1133">Transmembrane helix</keyword>
<keyword evidence="4 10" id="KW-1003">Cell membrane</keyword>
<evidence type="ECO:0000256" key="10">
    <source>
        <dbReference type="HAMAP-Rule" id="MF_00115"/>
    </source>
</evidence>
<evidence type="ECO:0000256" key="6">
    <source>
        <dbReference type="ARBA" id="ARBA00022989"/>
    </source>
</evidence>
<dbReference type="HAMAP" id="MF_00115">
    <property type="entry name" value="MscL"/>
    <property type="match status" value="1"/>
</dbReference>
<keyword evidence="3 10" id="KW-0813">Transport</keyword>
<keyword evidence="5 10" id="KW-0812">Transmembrane</keyword>
<comment type="function">
    <text evidence="10">Channel that opens in response to stretch forces in the membrane lipid bilayer. May participate in the regulation of osmotic pressure changes within the cell.</text>
</comment>
<evidence type="ECO:0000313" key="11">
    <source>
        <dbReference type="EMBL" id="MFC3229586.1"/>
    </source>
</evidence>
<sequence length="148" mass="15922">MLKEFKEFALRGNVVDLAVGIIIGAAFTAIVTSLVNDIVMPPIGVILGGLDFSDFFVVLAGDQTPASLAEAKEAGVPVWAYGTFINALIKFVVVAVVLFLVVRQMNRIRRRFESGAEVAVAPPRQEVLLEEIRDLLKASADRGKPPSA</sequence>
<proteinExistence type="inferred from homology"/>
<dbReference type="InterPro" id="IPR036019">
    <property type="entry name" value="MscL_channel"/>
</dbReference>
<evidence type="ECO:0000256" key="8">
    <source>
        <dbReference type="ARBA" id="ARBA00023136"/>
    </source>
</evidence>
<keyword evidence="12" id="KW-1185">Reference proteome</keyword>
<dbReference type="InterPro" id="IPR019823">
    <property type="entry name" value="Mechanosensitive_channel_CS"/>
</dbReference>
<comment type="similarity">
    <text evidence="2 10">Belongs to the MscL family.</text>
</comment>
<dbReference type="PANTHER" id="PTHR30266:SF2">
    <property type="entry name" value="LARGE-CONDUCTANCE MECHANOSENSITIVE CHANNEL"/>
    <property type="match status" value="1"/>
</dbReference>
<dbReference type="PANTHER" id="PTHR30266">
    <property type="entry name" value="MECHANOSENSITIVE CHANNEL MSCL"/>
    <property type="match status" value="1"/>
</dbReference>
<reference evidence="12" key="1">
    <citation type="journal article" date="2019" name="Int. J. Syst. Evol. Microbiol.">
        <title>The Global Catalogue of Microorganisms (GCM) 10K type strain sequencing project: providing services to taxonomists for standard genome sequencing and annotation.</title>
        <authorList>
            <consortium name="The Broad Institute Genomics Platform"/>
            <consortium name="The Broad Institute Genome Sequencing Center for Infectious Disease"/>
            <person name="Wu L."/>
            <person name="Ma J."/>
        </authorList>
    </citation>
    <scope>NUCLEOTIDE SEQUENCE [LARGE SCALE GENOMIC DNA]</scope>
    <source>
        <strain evidence="12">KCTC 42964</strain>
    </source>
</reference>
<dbReference type="SUPFAM" id="SSF81330">
    <property type="entry name" value="Gated mechanosensitive channel"/>
    <property type="match status" value="1"/>
</dbReference>
<evidence type="ECO:0000256" key="2">
    <source>
        <dbReference type="ARBA" id="ARBA00007254"/>
    </source>
</evidence>
<feature type="transmembrane region" description="Helical" evidence="10">
    <location>
        <begin position="78"/>
        <end position="102"/>
    </location>
</feature>
<evidence type="ECO:0000256" key="4">
    <source>
        <dbReference type="ARBA" id="ARBA00022475"/>
    </source>
</evidence>
<evidence type="ECO:0000256" key="7">
    <source>
        <dbReference type="ARBA" id="ARBA00023065"/>
    </source>
</evidence>
<comment type="subcellular location">
    <subcellularLocation>
        <location evidence="10">Cell inner membrane</location>
        <topology evidence="10">Multi-pass membrane protein</topology>
    </subcellularLocation>
    <subcellularLocation>
        <location evidence="1">Cell membrane</location>
        <topology evidence="1">Multi-pass membrane protein</topology>
    </subcellularLocation>
</comment>